<protein>
    <submittedName>
        <fullName evidence="2">Putative transcriptional regulator</fullName>
    </submittedName>
</protein>
<comment type="similarity">
    <text evidence="1">Belongs to the UPF0301 (AlgH) family.</text>
</comment>
<sequence length="150" mass="16161">MGLVINHVADGVEFADLAEQLDVETPYTIPELPVMVGGPVERTRGFVLHSPDYALKRATLDVTDWCSMTNNVAILRELLGGYGPEQAMLALGYSSWGPGQLEEELGGSSWLNVTASPELMFETPADDIWDRCLASIGVNPAMLHSISGNA</sequence>
<evidence type="ECO:0000256" key="1">
    <source>
        <dbReference type="ARBA" id="ARBA00009600"/>
    </source>
</evidence>
<gene>
    <name evidence="2" type="ORF">SAMN06273572_1011031</name>
</gene>
<dbReference type="PANTHER" id="PTHR30327">
    <property type="entry name" value="UNCHARACTERIZED PROTEIN YQGE"/>
    <property type="match status" value="1"/>
</dbReference>
<dbReference type="Gene3D" id="3.40.1740.10">
    <property type="entry name" value="VC0467-like"/>
    <property type="match status" value="1"/>
</dbReference>
<dbReference type="Proteomes" id="UP000220034">
    <property type="component" value="Unassembled WGS sequence"/>
</dbReference>
<dbReference type="EMBL" id="OCTN01000001">
    <property type="protein sequence ID" value="SOH93176.1"/>
    <property type="molecule type" value="Genomic_DNA"/>
</dbReference>
<dbReference type="GO" id="GO:0005829">
    <property type="term" value="C:cytosol"/>
    <property type="evidence" value="ECO:0007669"/>
    <property type="project" value="TreeGrafter"/>
</dbReference>
<reference evidence="3" key="1">
    <citation type="submission" date="2017-09" db="EMBL/GenBank/DDBJ databases">
        <authorList>
            <person name="Varghese N."/>
            <person name="Submissions S."/>
        </authorList>
    </citation>
    <scope>NUCLEOTIDE SEQUENCE [LARGE SCALE GENOMIC DNA]</scope>
    <source>
        <strain evidence="3">C7</strain>
    </source>
</reference>
<accession>A0A2C9CP57</accession>
<evidence type="ECO:0000313" key="3">
    <source>
        <dbReference type="Proteomes" id="UP000220034"/>
    </source>
</evidence>
<organism evidence="2 3">
    <name type="scientific">Pontivivens marinum</name>
    <dbReference type="NCBI Taxonomy" id="1690039"/>
    <lineage>
        <taxon>Bacteria</taxon>
        <taxon>Pseudomonadati</taxon>
        <taxon>Pseudomonadota</taxon>
        <taxon>Alphaproteobacteria</taxon>
        <taxon>Rhodobacterales</taxon>
        <taxon>Paracoccaceae</taxon>
        <taxon>Pontivivens</taxon>
    </lineage>
</organism>
<proteinExistence type="inferred from homology"/>
<dbReference type="SUPFAM" id="SSF143456">
    <property type="entry name" value="VC0467-like"/>
    <property type="match status" value="1"/>
</dbReference>
<dbReference type="PANTHER" id="PTHR30327:SF1">
    <property type="entry name" value="UPF0301 PROTEIN YQGE"/>
    <property type="match status" value="1"/>
</dbReference>
<keyword evidence="3" id="KW-1185">Reference proteome</keyword>
<name>A0A2C9CP57_9RHOB</name>
<dbReference type="AlphaFoldDB" id="A0A2C9CP57"/>
<evidence type="ECO:0000313" key="2">
    <source>
        <dbReference type="EMBL" id="SOH93176.1"/>
    </source>
</evidence>
<dbReference type="InterPro" id="IPR003774">
    <property type="entry name" value="AlgH-like"/>
</dbReference>
<dbReference type="Pfam" id="PF02622">
    <property type="entry name" value="DUF179"/>
    <property type="match status" value="1"/>
</dbReference>